<evidence type="ECO:0008006" key="4">
    <source>
        <dbReference type="Google" id="ProtNLM"/>
    </source>
</evidence>
<dbReference type="PROSITE" id="PS51257">
    <property type="entry name" value="PROKAR_LIPOPROTEIN"/>
    <property type="match status" value="1"/>
</dbReference>
<evidence type="ECO:0000313" key="3">
    <source>
        <dbReference type="Proteomes" id="UP000621454"/>
    </source>
</evidence>
<proteinExistence type="predicted"/>
<keyword evidence="3" id="KW-1185">Reference proteome</keyword>
<protein>
    <recommendedName>
        <fullName evidence="4">Copper(I)-binding protein</fullName>
    </recommendedName>
</protein>
<comment type="caution">
    <text evidence="2">The sequence shown here is derived from an EMBL/GenBank/DDBJ whole genome shotgun (WGS) entry which is preliminary data.</text>
</comment>
<feature type="signal peptide" evidence="1">
    <location>
        <begin position="1"/>
        <end position="35"/>
    </location>
</feature>
<dbReference type="EMBL" id="BMGC01000048">
    <property type="protein sequence ID" value="GGB46309.1"/>
    <property type="molecule type" value="Genomic_DNA"/>
</dbReference>
<keyword evidence="1" id="KW-0732">Signal</keyword>
<reference evidence="2" key="2">
    <citation type="submission" date="2020-09" db="EMBL/GenBank/DDBJ databases">
        <authorList>
            <person name="Sun Q."/>
            <person name="Zhou Y."/>
        </authorList>
    </citation>
    <scope>NUCLEOTIDE SEQUENCE</scope>
    <source>
        <strain evidence="2">CGMCC 1.12827</strain>
    </source>
</reference>
<feature type="chain" id="PRO_5037127727" description="Copper(I)-binding protein" evidence="1">
    <location>
        <begin position="36"/>
        <end position="200"/>
    </location>
</feature>
<accession>A0A916THX2</accession>
<name>A0A916THX2_9ACTN</name>
<dbReference type="Proteomes" id="UP000621454">
    <property type="component" value="Unassembled WGS sequence"/>
</dbReference>
<evidence type="ECO:0000313" key="2">
    <source>
        <dbReference type="EMBL" id="GGB46309.1"/>
    </source>
</evidence>
<sequence length="200" mass="20414">MPQKSARLTRLPRVRTAAAAAAVGAGLLVGLTACGSGQVSQTTNQQPAVPGAQGMTGQLALRNVELTYPSNDGATQQFDNGKPLDMTFIISNNSPDTADKLVSIEPTTGQGSVKIDGNTSLPAQQALRAGTPSLLLVDSAAASESPASGATNRHIDVVYTGGAATLTPGLNVDMKFTFSNAPAITLPVPIVAPIDQPRQP</sequence>
<dbReference type="AlphaFoldDB" id="A0A916THX2"/>
<dbReference type="InterPro" id="IPR007410">
    <property type="entry name" value="LpqE-like"/>
</dbReference>
<dbReference type="Pfam" id="PF04314">
    <property type="entry name" value="PCuAC"/>
    <property type="match status" value="1"/>
</dbReference>
<reference evidence="2" key="1">
    <citation type="journal article" date="2014" name="Int. J. Syst. Evol. Microbiol.">
        <title>Complete genome sequence of Corynebacterium casei LMG S-19264T (=DSM 44701T), isolated from a smear-ripened cheese.</title>
        <authorList>
            <consortium name="US DOE Joint Genome Institute (JGI-PGF)"/>
            <person name="Walter F."/>
            <person name="Albersmeier A."/>
            <person name="Kalinowski J."/>
            <person name="Ruckert C."/>
        </authorList>
    </citation>
    <scope>NUCLEOTIDE SEQUENCE</scope>
    <source>
        <strain evidence="2">CGMCC 1.12827</strain>
    </source>
</reference>
<organism evidence="2 3">
    <name type="scientific">Gordonia jinhuaensis</name>
    <dbReference type="NCBI Taxonomy" id="1517702"/>
    <lineage>
        <taxon>Bacteria</taxon>
        <taxon>Bacillati</taxon>
        <taxon>Actinomycetota</taxon>
        <taxon>Actinomycetes</taxon>
        <taxon>Mycobacteriales</taxon>
        <taxon>Gordoniaceae</taxon>
        <taxon>Gordonia</taxon>
    </lineage>
</organism>
<gene>
    <name evidence="2" type="ORF">GCM10011489_37050</name>
</gene>
<evidence type="ECO:0000256" key="1">
    <source>
        <dbReference type="SAM" id="SignalP"/>
    </source>
</evidence>